<evidence type="ECO:0000256" key="2">
    <source>
        <dbReference type="ARBA" id="ARBA00022840"/>
    </source>
</evidence>
<dbReference type="CDD" id="cd00009">
    <property type="entry name" value="AAA"/>
    <property type="match status" value="1"/>
</dbReference>
<evidence type="ECO:0000256" key="5">
    <source>
        <dbReference type="SAM" id="MobiDB-lite"/>
    </source>
</evidence>
<dbReference type="PROSITE" id="PS50045">
    <property type="entry name" value="SIGMA54_INTERACT_4"/>
    <property type="match status" value="1"/>
</dbReference>
<comment type="caution">
    <text evidence="7">The sequence shown here is derived from an EMBL/GenBank/DDBJ whole genome shotgun (WGS) entry which is preliminary data.</text>
</comment>
<evidence type="ECO:0000313" key="7">
    <source>
        <dbReference type="EMBL" id="KIX11118.1"/>
    </source>
</evidence>
<dbReference type="InParanoid" id="A0A0D2HKF7"/>
<dbReference type="EMBL" id="AZAC01000067">
    <property type="protein sequence ID" value="KIX11118.1"/>
    <property type="molecule type" value="Genomic_DNA"/>
</dbReference>
<name>A0A0D2HKF7_9BACT</name>
<accession>A0A0D2HKF7</accession>
<evidence type="ECO:0000259" key="6">
    <source>
        <dbReference type="PROSITE" id="PS50045"/>
    </source>
</evidence>
<dbReference type="PRINTS" id="PR01590">
    <property type="entry name" value="HTHFIS"/>
</dbReference>
<dbReference type="InterPro" id="IPR002078">
    <property type="entry name" value="Sigma_54_int"/>
</dbReference>
<dbReference type="InterPro" id="IPR003593">
    <property type="entry name" value="AAA+_ATPase"/>
</dbReference>
<dbReference type="InterPro" id="IPR014317">
    <property type="entry name" value="Transcription_activator_PspF"/>
</dbReference>
<evidence type="ECO:0000256" key="1">
    <source>
        <dbReference type="ARBA" id="ARBA00022741"/>
    </source>
</evidence>
<organism evidence="7 8">
    <name type="scientific">Dethiosulfatarculus sandiegensis</name>
    <dbReference type="NCBI Taxonomy" id="1429043"/>
    <lineage>
        <taxon>Bacteria</taxon>
        <taxon>Pseudomonadati</taxon>
        <taxon>Thermodesulfobacteriota</taxon>
        <taxon>Desulfarculia</taxon>
        <taxon>Desulfarculales</taxon>
        <taxon>Desulfarculaceae</taxon>
        <taxon>Dethiosulfatarculus</taxon>
    </lineage>
</organism>
<feature type="domain" description="Sigma-54 factor interaction" evidence="6">
    <location>
        <begin position="17"/>
        <end position="247"/>
    </location>
</feature>
<dbReference type="Pfam" id="PF25601">
    <property type="entry name" value="AAA_lid_14"/>
    <property type="match status" value="1"/>
</dbReference>
<dbReference type="Pfam" id="PF00158">
    <property type="entry name" value="Sigma54_activat"/>
    <property type="match status" value="1"/>
</dbReference>
<protein>
    <submittedName>
        <fullName evidence="7">ATPase AAA</fullName>
    </submittedName>
</protein>
<evidence type="ECO:0000256" key="4">
    <source>
        <dbReference type="ARBA" id="ARBA00023163"/>
    </source>
</evidence>
<dbReference type="SUPFAM" id="SSF46689">
    <property type="entry name" value="Homeodomain-like"/>
    <property type="match status" value="1"/>
</dbReference>
<dbReference type="PANTHER" id="PTHR32071:SF38">
    <property type="entry name" value="PSP OPERON TRANSCRIPTIONAL ACTIVATOR"/>
    <property type="match status" value="1"/>
</dbReference>
<dbReference type="GO" id="GO:0043565">
    <property type="term" value="F:sequence-specific DNA binding"/>
    <property type="evidence" value="ECO:0007669"/>
    <property type="project" value="InterPro"/>
</dbReference>
<dbReference type="InterPro" id="IPR002197">
    <property type="entry name" value="HTH_Fis"/>
</dbReference>
<dbReference type="Gene3D" id="1.10.8.60">
    <property type="match status" value="1"/>
</dbReference>
<dbReference type="PANTHER" id="PTHR32071">
    <property type="entry name" value="TRANSCRIPTIONAL REGULATORY PROTEIN"/>
    <property type="match status" value="1"/>
</dbReference>
<keyword evidence="2" id="KW-0067">ATP-binding</keyword>
<feature type="region of interest" description="Disordered" evidence="5">
    <location>
        <begin position="268"/>
        <end position="296"/>
    </location>
</feature>
<dbReference type="PROSITE" id="PS00688">
    <property type="entry name" value="SIGMA54_INTERACT_3"/>
    <property type="match status" value="1"/>
</dbReference>
<dbReference type="InterPro" id="IPR025944">
    <property type="entry name" value="Sigma_54_int_dom_CS"/>
</dbReference>
<dbReference type="SMART" id="SM00382">
    <property type="entry name" value="AAA"/>
    <property type="match status" value="1"/>
</dbReference>
<dbReference type="Gene3D" id="1.10.10.60">
    <property type="entry name" value="Homeodomain-like"/>
    <property type="match status" value="1"/>
</dbReference>
<dbReference type="NCBIfam" id="TIGR02974">
    <property type="entry name" value="phageshock_pspF"/>
    <property type="match status" value="1"/>
</dbReference>
<dbReference type="InterPro" id="IPR058031">
    <property type="entry name" value="AAA_lid_NorR"/>
</dbReference>
<dbReference type="AlphaFoldDB" id="A0A0D2HKF7"/>
<dbReference type="PATRIC" id="fig|1429043.3.peg.5441"/>
<keyword evidence="1" id="KW-0547">Nucleotide-binding</keyword>
<keyword evidence="4" id="KW-0804">Transcription</keyword>
<dbReference type="GO" id="GO:0006355">
    <property type="term" value="P:regulation of DNA-templated transcription"/>
    <property type="evidence" value="ECO:0007669"/>
    <property type="project" value="InterPro"/>
</dbReference>
<dbReference type="InterPro" id="IPR027417">
    <property type="entry name" value="P-loop_NTPase"/>
</dbReference>
<keyword evidence="8" id="KW-1185">Reference proteome</keyword>
<proteinExistence type="predicted"/>
<dbReference type="Proteomes" id="UP000032233">
    <property type="component" value="Unassembled WGS sequence"/>
</dbReference>
<gene>
    <name evidence="7" type="ORF">X474_25755</name>
</gene>
<evidence type="ECO:0000313" key="8">
    <source>
        <dbReference type="Proteomes" id="UP000032233"/>
    </source>
</evidence>
<dbReference type="Gene3D" id="3.40.50.300">
    <property type="entry name" value="P-loop containing nucleotide triphosphate hydrolases"/>
    <property type="match status" value="1"/>
</dbReference>
<dbReference type="Pfam" id="PF02954">
    <property type="entry name" value="HTH_8"/>
    <property type="match status" value="1"/>
</dbReference>
<dbReference type="SUPFAM" id="SSF52540">
    <property type="entry name" value="P-loop containing nucleoside triphosphate hydrolases"/>
    <property type="match status" value="1"/>
</dbReference>
<evidence type="ECO:0000256" key="3">
    <source>
        <dbReference type="ARBA" id="ARBA00023015"/>
    </source>
</evidence>
<dbReference type="GO" id="GO:0005524">
    <property type="term" value="F:ATP binding"/>
    <property type="evidence" value="ECO:0007669"/>
    <property type="project" value="UniProtKB-KW"/>
</dbReference>
<feature type="compositionally biased region" description="Basic and acidic residues" evidence="5">
    <location>
        <begin position="269"/>
        <end position="288"/>
    </location>
</feature>
<dbReference type="FunFam" id="3.40.50.300:FF:000006">
    <property type="entry name" value="DNA-binding transcriptional regulator NtrC"/>
    <property type="match status" value="1"/>
</dbReference>
<dbReference type="InterPro" id="IPR009057">
    <property type="entry name" value="Homeodomain-like_sf"/>
</dbReference>
<sequence length="348" mass="38692">MKRNSTDHTSPIQPQEPLGQSDAFLEFMQDLSRAAKVDRPVLILGERGTGKELAATRLHFLSSRWQGPLVTLNCAALSPSLIESELFGHEAGAFTGAQSKRVGRFEAADQGTLFLDEIGNTPLTAQAKILRAVEYGVFERVGGSRPVTVDARIIGATNQNLKQKALNGNFKEDLLDRLSFEVLVVPPLRQRAEDILLLARHFAVRMSHAMDWPQVPEFSLKAQEALMEYPWPGNVRELKNVVERAVYRSAGDVIETLVFDPFAGLKGLESPKEPRKKPRTESAPDPKPEPALPVDLKEELQKKEKEFLQKALQKTGFNQKDAAKLLGLTYDQFRGCLRKHGGPGKMFS</sequence>
<dbReference type="STRING" id="1429043.X474_25755"/>
<dbReference type="RefSeq" id="WP_044352363.1">
    <property type="nucleotide sequence ID" value="NZ_AZAC01000067.1"/>
</dbReference>
<dbReference type="FunCoup" id="A0A0D2HKF7">
    <property type="interactions" value="50"/>
</dbReference>
<reference evidence="7 8" key="1">
    <citation type="submission" date="2013-11" db="EMBL/GenBank/DDBJ databases">
        <title>Metagenomic analysis of a methanogenic consortium involved in long chain n-alkane degradation.</title>
        <authorList>
            <person name="Davidova I.A."/>
            <person name="Callaghan A.V."/>
            <person name="Wawrik B."/>
            <person name="Pruitt S."/>
            <person name="Marks C."/>
            <person name="Duncan K.E."/>
            <person name="Suflita J.M."/>
        </authorList>
    </citation>
    <scope>NUCLEOTIDE SEQUENCE [LARGE SCALE GENOMIC DNA]</scope>
    <source>
        <strain evidence="7 8">SPR</strain>
    </source>
</reference>
<dbReference type="OrthoDB" id="9763792at2"/>
<keyword evidence="3" id="KW-0805">Transcription regulation</keyword>